<dbReference type="EMBL" id="KL367702">
    <property type="protein sequence ID" value="KFD60016.1"/>
    <property type="molecule type" value="Genomic_DNA"/>
</dbReference>
<dbReference type="Gene3D" id="3.30.420.10">
    <property type="entry name" value="Ribonuclease H-like superfamily/Ribonuclease H"/>
    <property type="match status" value="1"/>
</dbReference>
<dbReference type="GO" id="GO:0003676">
    <property type="term" value="F:nucleic acid binding"/>
    <property type="evidence" value="ECO:0007669"/>
    <property type="project" value="InterPro"/>
</dbReference>
<dbReference type="AlphaFoldDB" id="A0A085MS20"/>
<dbReference type="Proteomes" id="UP000030758">
    <property type="component" value="Unassembled WGS sequence"/>
</dbReference>
<protein>
    <recommendedName>
        <fullName evidence="2">Integrase catalytic domain-containing protein</fullName>
    </recommendedName>
</protein>
<dbReference type="GO" id="GO:0015074">
    <property type="term" value="P:DNA integration"/>
    <property type="evidence" value="ECO:0007669"/>
    <property type="project" value="InterPro"/>
</dbReference>
<evidence type="ECO:0000259" key="2">
    <source>
        <dbReference type="PROSITE" id="PS50994"/>
    </source>
</evidence>
<sequence length="319" mass="36486">CHVVKAQRRKVRNVKPAGLLQTVALPVAPFEVLGIDHLGPFPLSKRGNRHVIVCVDYLTKWVELEAVPDTTAERVREFLIECMVTRHGVPKKIISDRGTAFTAECMRTALSSLGIAHGMVSACHPQANGLVERTNQTVSNVLSAYVDSKHNNWDELLPFTMFALNTAERSSMKISPFELVYGRLPILPKESCFPWPDDGNLPYEVFRERLEERRKEARRNCLLSQERQKKYYDGKRQTGPRFHVGQLVWLRRNVRQVEGVINETTYSIVPVKTRRRPCGHRKSTAHVSQLKAYVEQAKSEMRRRSGRSTSKEGERIVTR</sequence>
<dbReference type="InterPro" id="IPR001584">
    <property type="entry name" value="Integrase_cat-core"/>
</dbReference>
<feature type="domain" description="Integrase catalytic" evidence="2">
    <location>
        <begin position="25"/>
        <end position="184"/>
    </location>
</feature>
<dbReference type="PANTHER" id="PTHR37984:SF5">
    <property type="entry name" value="PROTEIN NYNRIN-LIKE"/>
    <property type="match status" value="1"/>
</dbReference>
<dbReference type="PANTHER" id="PTHR37984">
    <property type="entry name" value="PROTEIN CBG26694"/>
    <property type="match status" value="1"/>
</dbReference>
<accession>A0A085MS20</accession>
<organism evidence="3">
    <name type="scientific">Trichuris suis</name>
    <name type="common">pig whipworm</name>
    <dbReference type="NCBI Taxonomy" id="68888"/>
    <lineage>
        <taxon>Eukaryota</taxon>
        <taxon>Metazoa</taxon>
        <taxon>Ecdysozoa</taxon>
        <taxon>Nematoda</taxon>
        <taxon>Enoplea</taxon>
        <taxon>Dorylaimia</taxon>
        <taxon>Trichinellida</taxon>
        <taxon>Trichuridae</taxon>
        <taxon>Trichuris</taxon>
    </lineage>
</organism>
<dbReference type="FunFam" id="3.30.420.10:FF:000032">
    <property type="entry name" value="Retrovirus-related Pol polyprotein from transposon 297-like Protein"/>
    <property type="match status" value="1"/>
</dbReference>
<evidence type="ECO:0000256" key="1">
    <source>
        <dbReference type="SAM" id="MobiDB-lite"/>
    </source>
</evidence>
<gene>
    <name evidence="3" type="ORF">M514_27800</name>
</gene>
<dbReference type="InterPro" id="IPR036397">
    <property type="entry name" value="RNaseH_sf"/>
</dbReference>
<evidence type="ECO:0000313" key="3">
    <source>
        <dbReference type="EMBL" id="KFD60016.1"/>
    </source>
</evidence>
<name>A0A085MS20_9BILA</name>
<feature type="region of interest" description="Disordered" evidence="1">
    <location>
        <begin position="297"/>
        <end position="319"/>
    </location>
</feature>
<reference evidence="3" key="1">
    <citation type="journal article" date="2014" name="Nat. Genet.">
        <title>Genome and transcriptome of the porcine whipworm Trichuris suis.</title>
        <authorList>
            <person name="Jex A.R."/>
            <person name="Nejsum P."/>
            <person name="Schwarz E.M."/>
            <person name="Hu L."/>
            <person name="Young N.D."/>
            <person name="Hall R.S."/>
            <person name="Korhonen P.K."/>
            <person name="Liao S."/>
            <person name="Thamsborg S."/>
            <person name="Xia J."/>
            <person name="Xu P."/>
            <person name="Wang S."/>
            <person name="Scheerlinck J.P."/>
            <person name="Hofmann A."/>
            <person name="Sternberg P.W."/>
            <person name="Wang J."/>
            <person name="Gasser R.B."/>
        </authorList>
    </citation>
    <scope>NUCLEOTIDE SEQUENCE [LARGE SCALE GENOMIC DNA]</scope>
    <source>
        <strain evidence="3">DCEP-RM93F</strain>
    </source>
</reference>
<proteinExistence type="predicted"/>
<dbReference type="SUPFAM" id="SSF53098">
    <property type="entry name" value="Ribonuclease H-like"/>
    <property type="match status" value="1"/>
</dbReference>
<feature type="non-terminal residue" evidence="3">
    <location>
        <position position="1"/>
    </location>
</feature>
<dbReference type="Pfam" id="PF00665">
    <property type="entry name" value="rve"/>
    <property type="match status" value="1"/>
</dbReference>
<dbReference type="InterPro" id="IPR012337">
    <property type="entry name" value="RNaseH-like_sf"/>
</dbReference>
<dbReference type="PROSITE" id="PS50994">
    <property type="entry name" value="INTEGRASE"/>
    <property type="match status" value="1"/>
</dbReference>
<dbReference type="InterPro" id="IPR050951">
    <property type="entry name" value="Retrovirus_Pol_polyprotein"/>
</dbReference>